<evidence type="ECO:0000313" key="2">
    <source>
        <dbReference type="EMBL" id="MBB5056459.1"/>
    </source>
</evidence>
<proteinExistence type="predicted"/>
<reference evidence="2 3" key="1">
    <citation type="submission" date="2020-08" db="EMBL/GenBank/DDBJ databases">
        <title>Genomic Encyclopedia of Type Strains, Phase IV (KMG-V): Genome sequencing to study the core and pangenomes of soil and plant-associated prokaryotes.</title>
        <authorList>
            <person name="Whitman W."/>
        </authorList>
    </citation>
    <scope>NUCLEOTIDE SEQUENCE [LARGE SCALE GENOMIC DNA]</scope>
    <source>
        <strain evidence="2 3">M8UP14</strain>
    </source>
</reference>
<organism evidence="2 3">
    <name type="scientific">Granulicella aggregans</name>
    <dbReference type="NCBI Taxonomy" id="474949"/>
    <lineage>
        <taxon>Bacteria</taxon>
        <taxon>Pseudomonadati</taxon>
        <taxon>Acidobacteriota</taxon>
        <taxon>Terriglobia</taxon>
        <taxon>Terriglobales</taxon>
        <taxon>Acidobacteriaceae</taxon>
        <taxon>Granulicella</taxon>
    </lineage>
</organism>
<protein>
    <submittedName>
        <fullName evidence="2">Uncharacterized protein</fullName>
    </submittedName>
</protein>
<feature type="transmembrane region" description="Helical" evidence="1">
    <location>
        <begin position="44"/>
        <end position="65"/>
    </location>
</feature>
<keyword evidence="1" id="KW-1133">Transmembrane helix</keyword>
<comment type="caution">
    <text evidence="2">The sequence shown here is derived from an EMBL/GenBank/DDBJ whole genome shotgun (WGS) entry which is preliminary data.</text>
</comment>
<evidence type="ECO:0000256" key="1">
    <source>
        <dbReference type="SAM" id="Phobius"/>
    </source>
</evidence>
<dbReference type="Proteomes" id="UP000540989">
    <property type="component" value="Unassembled WGS sequence"/>
</dbReference>
<dbReference type="RefSeq" id="WP_184214406.1">
    <property type="nucleotide sequence ID" value="NZ_JACHIP010000002.1"/>
</dbReference>
<name>A0A7W7ZBC3_9BACT</name>
<gene>
    <name evidence="2" type="ORF">HDF16_001144</name>
</gene>
<keyword evidence="3" id="KW-1185">Reference proteome</keyword>
<keyword evidence="1" id="KW-0812">Transmembrane</keyword>
<dbReference type="AlphaFoldDB" id="A0A7W7ZBC3"/>
<sequence length="68" mass="7529">MKSAADEKPIQGSHANPRFLFFLKAKKISDSEEPPAKDSRRTELAAMVLCAVVLFAIVVLVFRAFHPS</sequence>
<dbReference type="EMBL" id="JACHIP010000002">
    <property type="protein sequence ID" value="MBB5056459.1"/>
    <property type="molecule type" value="Genomic_DNA"/>
</dbReference>
<keyword evidence="1" id="KW-0472">Membrane</keyword>
<accession>A0A7W7ZBC3</accession>
<evidence type="ECO:0000313" key="3">
    <source>
        <dbReference type="Proteomes" id="UP000540989"/>
    </source>
</evidence>